<dbReference type="Proteomes" id="UP000017836">
    <property type="component" value="Unassembled WGS sequence"/>
</dbReference>
<organism evidence="1 2">
    <name type="scientific">Amborella trichopoda</name>
    <dbReference type="NCBI Taxonomy" id="13333"/>
    <lineage>
        <taxon>Eukaryota</taxon>
        <taxon>Viridiplantae</taxon>
        <taxon>Streptophyta</taxon>
        <taxon>Embryophyta</taxon>
        <taxon>Tracheophyta</taxon>
        <taxon>Spermatophyta</taxon>
        <taxon>Magnoliopsida</taxon>
        <taxon>Amborellales</taxon>
        <taxon>Amborellaceae</taxon>
        <taxon>Amborella</taxon>
    </lineage>
</organism>
<evidence type="ECO:0000313" key="2">
    <source>
        <dbReference type="Proteomes" id="UP000017836"/>
    </source>
</evidence>
<gene>
    <name evidence="1" type="ORF">AMTR_s00002p00256220</name>
</gene>
<sequence>MTINVTKGSFKMDKTFVRNIGIRGLALAYAIGLPEPTSWPYYTGLYLADIRPHPSCQAAQAIASPKEEWKERVPLSSPKVFTVGSH</sequence>
<protein>
    <submittedName>
        <fullName evidence="1">Uncharacterized protein</fullName>
    </submittedName>
</protein>
<name>W1P109_AMBTC</name>
<keyword evidence="2" id="KW-1185">Reference proteome</keyword>
<dbReference type="Gramene" id="ERN01329">
    <property type="protein sequence ID" value="ERN01329"/>
    <property type="gene ID" value="AMTR_s00002p00256220"/>
</dbReference>
<evidence type="ECO:0000313" key="1">
    <source>
        <dbReference type="EMBL" id="ERN01329.1"/>
    </source>
</evidence>
<accession>W1P109</accession>
<dbReference type="AlphaFoldDB" id="W1P109"/>
<proteinExistence type="predicted"/>
<reference evidence="2" key="1">
    <citation type="journal article" date="2013" name="Science">
        <title>The Amborella genome and the evolution of flowering plants.</title>
        <authorList>
            <consortium name="Amborella Genome Project"/>
        </authorList>
    </citation>
    <scope>NUCLEOTIDE SEQUENCE [LARGE SCALE GENOMIC DNA]</scope>
</reference>
<dbReference type="EMBL" id="KI394767">
    <property type="protein sequence ID" value="ERN01329.1"/>
    <property type="molecule type" value="Genomic_DNA"/>
</dbReference>
<dbReference type="HOGENOM" id="CLU_2500900_0_0_1"/>